<keyword evidence="1" id="KW-1133">Transmembrane helix</keyword>
<evidence type="ECO:0000259" key="2">
    <source>
        <dbReference type="Pfam" id="PF10756"/>
    </source>
</evidence>
<protein>
    <recommendedName>
        <fullName evidence="2">Low molecular weight protein antigen 6 PH domain-containing protein</fullName>
    </recommendedName>
</protein>
<dbReference type="EMBL" id="AP022593">
    <property type="protein sequence ID" value="BBY48484.1"/>
    <property type="molecule type" value="Genomic_DNA"/>
</dbReference>
<proteinExistence type="predicted"/>
<keyword evidence="1" id="KW-0472">Membrane</keyword>
<accession>A0A7I7RV42</accession>
<evidence type="ECO:0000256" key="1">
    <source>
        <dbReference type="SAM" id="Phobius"/>
    </source>
</evidence>
<gene>
    <name evidence="3" type="ORF">MARA_19520</name>
</gene>
<sequence length="166" mass="17804">MPKLCIAVTVVLALVKGQIPVLPPQWEDGLVNRKKPAPEANAAPKPVVIRIAPTALLAVGFFTVALLSIVMALPVWGTALLIVPLIAGVAVFRYRTIADRDTVTARTLFGSRTVPWGDVDGLQFDKRSWALARLKDGSALRLPAVTFTTLPQLTEASGGRVPNPYD</sequence>
<dbReference type="Pfam" id="PF10756">
    <property type="entry name" value="bPH_6"/>
    <property type="match status" value="1"/>
</dbReference>
<feature type="transmembrane region" description="Helical" evidence="1">
    <location>
        <begin position="59"/>
        <end position="92"/>
    </location>
</feature>
<keyword evidence="4" id="KW-1185">Reference proteome</keyword>
<dbReference type="AlphaFoldDB" id="A0A7I7RV42"/>
<organism evidence="3 4">
    <name type="scientific">Mycolicibacterium arabiense</name>
    <dbReference type="NCBI Taxonomy" id="1286181"/>
    <lineage>
        <taxon>Bacteria</taxon>
        <taxon>Bacillati</taxon>
        <taxon>Actinomycetota</taxon>
        <taxon>Actinomycetes</taxon>
        <taxon>Mycobacteriales</taxon>
        <taxon>Mycobacteriaceae</taxon>
        <taxon>Mycolicibacterium</taxon>
    </lineage>
</organism>
<evidence type="ECO:0000313" key="4">
    <source>
        <dbReference type="Proteomes" id="UP000467428"/>
    </source>
</evidence>
<dbReference type="Proteomes" id="UP000467428">
    <property type="component" value="Chromosome"/>
</dbReference>
<feature type="domain" description="Low molecular weight protein antigen 6 PH" evidence="2">
    <location>
        <begin position="93"/>
        <end position="163"/>
    </location>
</feature>
<reference evidence="3 4" key="1">
    <citation type="journal article" date="2019" name="Emerg. Microbes Infect.">
        <title>Comprehensive subspecies identification of 175 nontuberculous mycobacteria species based on 7547 genomic profiles.</title>
        <authorList>
            <person name="Matsumoto Y."/>
            <person name="Kinjo T."/>
            <person name="Motooka D."/>
            <person name="Nabeya D."/>
            <person name="Jung N."/>
            <person name="Uechi K."/>
            <person name="Horii T."/>
            <person name="Iida T."/>
            <person name="Fujita J."/>
            <person name="Nakamura S."/>
        </authorList>
    </citation>
    <scope>NUCLEOTIDE SEQUENCE [LARGE SCALE GENOMIC DNA]</scope>
    <source>
        <strain evidence="3 4">JCM 18538</strain>
    </source>
</reference>
<geneLocation type="plasmid" evidence="4">
    <name>pjcm18538 dna</name>
</geneLocation>
<keyword evidence="1" id="KW-0812">Transmembrane</keyword>
<dbReference type="InterPro" id="IPR019692">
    <property type="entry name" value="CFP-6_PH"/>
</dbReference>
<name>A0A7I7RV42_9MYCO</name>
<dbReference type="KEGG" id="marz:MARA_19520"/>
<evidence type="ECO:0000313" key="3">
    <source>
        <dbReference type="EMBL" id="BBY48484.1"/>
    </source>
</evidence>